<dbReference type="Proteomes" id="UP000002620">
    <property type="component" value="Chromosome"/>
</dbReference>
<dbReference type="InterPro" id="IPR011322">
    <property type="entry name" value="N-reg_PII-like_a/b"/>
</dbReference>
<dbReference type="GO" id="GO:0005524">
    <property type="term" value="F:ATP binding"/>
    <property type="evidence" value="ECO:0007669"/>
    <property type="project" value="TreeGrafter"/>
</dbReference>
<name>C9R9I9_AMMDK</name>
<feature type="modified residue" description="O-UMP-tyrosine" evidence="1">
    <location>
        <position position="51"/>
    </location>
</feature>
<gene>
    <name evidence="3" type="ordered locus">Adeg_1888</name>
</gene>
<dbReference type="PROSITE" id="PS51343">
    <property type="entry name" value="PII_GLNB_DOM"/>
    <property type="match status" value="1"/>
</dbReference>
<dbReference type="HOGENOM" id="CLU_082268_0_0_9"/>
<evidence type="ECO:0000256" key="2">
    <source>
        <dbReference type="RuleBase" id="RU003936"/>
    </source>
</evidence>
<accession>C9R9I9</accession>
<dbReference type="InterPro" id="IPR017918">
    <property type="entry name" value="N-reg_PII_CS"/>
</dbReference>
<dbReference type="AlphaFoldDB" id="C9R9I9"/>
<evidence type="ECO:0000313" key="4">
    <source>
        <dbReference type="Proteomes" id="UP000002620"/>
    </source>
</evidence>
<keyword evidence="1" id="KW-0597">Phosphoprotein</keyword>
<dbReference type="GO" id="GO:0005829">
    <property type="term" value="C:cytosol"/>
    <property type="evidence" value="ECO:0007669"/>
    <property type="project" value="TreeGrafter"/>
</dbReference>
<protein>
    <submittedName>
        <fullName evidence="3">Nitrogen regulatory protein P-II</fullName>
    </submittedName>
</protein>
<keyword evidence="4" id="KW-1185">Reference proteome</keyword>
<dbReference type="Pfam" id="PF00543">
    <property type="entry name" value="P-II"/>
    <property type="match status" value="1"/>
</dbReference>
<dbReference type="Gene3D" id="3.30.70.120">
    <property type="match status" value="1"/>
</dbReference>
<dbReference type="PRINTS" id="PR00340">
    <property type="entry name" value="PIIGLNB"/>
</dbReference>
<dbReference type="KEGG" id="adg:Adeg_1888"/>
<dbReference type="STRING" id="429009.Adeg_1888"/>
<organism evidence="3 4">
    <name type="scientific">Ammonifex degensii (strain DSM 10501 / KC4)</name>
    <dbReference type="NCBI Taxonomy" id="429009"/>
    <lineage>
        <taxon>Bacteria</taxon>
        <taxon>Bacillati</taxon>
        <taxon>Bacillota</taxon>
        <taxon>Clostridia</taxon>
        <taxon>Thermoanaerobacterales</taxon>
        <taxon>Thermoanaerobacteraceae</taxon>
        <taxon>Ammonifex</taxon>
    </lineage>
</organism>
<dbReference type="PANTHER" id="PTHR30115">
    <property type="entry name" value="NITROGEN REGULATORY PROTEIN P-II"/>
    <property type="match status" value="1"/>
</dbReference>
<dbReference type="SMART" id="SM00938">
    <property type="entry name" value="P-II"/>
    <property type="match status" value="1"/>
</dbReference>
<dbReference type="PANTHER" id="PTHR30115:SF11">
    <property type="entry name" value="NITROGEN REGULATORY PROTEIN P-II HOMOLOG"/>
    <property type="match status" value="1"/>
</dbReference>
<evidence type="ECO:0000256" key="1">
    <source>
        <dbReference type="PIRSR" id="PIRSR602187-50"/>
    </source>
</evidence>
<dbReference type="RefSeq" id="WP_015739845.1">
    <property type="nucleotide sequence ID" value="NC_013385.1"/>
</dbReference>
<dbReference type="GO" id="GO:0030234">
    <property type="term" value="F:enzyme regulator activity"/>
    <property type="evidence" value="ECO:0007669"/>
    <property type="project" value="InterPro"/>
</dbReference>
<dbReference type="OrthoDB" id="9802729at2"/>
<dbReference type="eggNOG" id="COG0347">
    <property type="taxonomic scope" value="Bacteria"/>
</dbReference>
<proteinExistence type="inferred from homology"/>
<evidence type="ECO:0000313" key="3">
    <source>
        <dbReference type="EMBL" id="ACX52968.1"/>
    </source>
</evidence>
<dbReference type="SUPFAM" id="SSF54913">
    <property type="entry name" value="GlnB-like"/>
    <property type="match status" value="1"/>
</dbReference>
<dbReference type="EMBL" id="CP001785">
    <property type="protein sequence ID" value="ACX52968.1"/>
    <property type="molecule type" value="Genomic_DNA"/>
</dbReference>
<dbReference type="GO" id="GO:0006808">
    <property type="term" value="P:regulation of nitrogen utilization"/>
    <property type="evidence" value="ECO:0007669"/>
    <property type="project" value="InterPro"/>
</dbReference>
<dbReference type="InterPro" id="IPR015867">
    <property type="entry name" value="N-reg_PII/ATP_PRibTrfase_C"/>
</dbReference>
<sequence>MKKIEAIIRPEKLEAVKDSLGKFGIHGMTVYQVMGCGTQRGWTEVYRGREYSINLLPKVKVEIAVPDHQVEEVVKLILEVARTGEIGDGKIFVSNLEDAVRVRTGERGEGAL</sequence>
<dbReference type="PROSITE" id="PS00638">
    <property type="entry name" value="PII_GLNB_CTER"/>
    <property type="match status" value="1"/>
</dbReference>
<comment type="similarity">
    <text evidence="2">Belongs to the P(II) protein family.</text>
</comment>
<reference evidence="3 4" key="1">
    <citation type="submission" date="2009-10" db="EMBL/GenBank/DDBJ databases">
        <title>Complete sequence of chromosome of Ammonifex degensii KC4.</title>
        <authorList>
            <consortium name="US DOE Joint Genome Institute"/>
            <person name="Kerfeld C."/>
            <person name="Goodner B."/>
            <person name="Huber H."/>
            <person name="Stetter K."/>
            <person name="Lucas S."/>
            <person name="Copeland A."/>
            <person name="Lapidus A."/>
            <person name="Glavina del Rio T."/>
            <person name="Dalin E."/>
            <person name="Tice H."/>
            <person name="Bruce D."/>
            <person name="Goodwin L."/>
            <person name="Pitluck S."/>
            <person name="Saunders E."/>
            <person name="Brettin T."/>
            <person name="Detter J.C."/>
            <person name="Han C."/>
            <person name="Larimer F."/>
            <person name="Land M."/>
            <person name="Hauser L."/>
            <person name="Kyrpides N."/>
            <person name="Ovchinnikova G."/>
            <person name="Richardson P."/>
        </authorList>
    </citation>
    <scope>NUCLEOTIDE SEQUENCE [LARGE SCALE GENOMIC DNA]</scope>
    <source>
        <strain evidence="4">DSM 10501 / KC4</strain>
    </source>
</reference>
<dbReference type="InterPro" id="IPR002187">
    <property type="entry name" value="N-reg_PII"/>
</dbReference>